<dbReference type="CDD" id="cd11533">
    <property type="entry name" value="NTP-PPase_Af0060_like"/>
    <property type="match status" value="1"/>
</dbReference>
<organism evidence="2 3">
    <name type="scientific">Clostridium niameyense</name>
    <dbReference type="NCBI Taxonomy" id="1622073"/>
    <lineage>
        <taxon>Bacteria</taxon>
        <taxon>Bacillati</taxon>
        <taxon>Bacillota</taxon>
        <taxon>Clostridia</taxon>
        <taxon>Eubacteriales</taxon>
        <taxon>Clostridiaceae</taxon>
        <taxon>Clostridium</taxon>
    </lineage>
</organism>
<name>A0A6M0RDH4_9CLOT</name>
<evidence type="ECO:0000256" key="1">
    <source>
        <dbReference type="SAM" id="Coils"/>
    </source>
</evidence>
<keyword evidence="1" id="KW-0175">Coiled coil</keyword>
<dbReference type="InterPro" id="IPR044548">
    <property type="entry name" value="AF0060_NTP-PPase_MazG-like"/>
</dbReference>
<comment type="caution">
    <text evidence="2">The sequence shown here is derived from an EMBL/GenBank/DDBJ whole genome shotgun (WGS) entry which is preliminary data.</text>
</comment>
<gene>
    <name evidence="2" type="ORF">FDF74_10495</name>
</gene>
<dbReference type="AlphaFoldDB" id="A0A6M0RDH4"/>
<evidence type="ECO:0000313" key="3">
    <source>
        <dbReference type="Proteomes" id="UP000473885"/>
    </source>
</evidence>
<dbReference type="RefSeq" id="WP_163249563.1">
    <property type="nucleotide sequence ID" value="NZ_SXDP01000009.1"/>
</dbReference>
<protein>
    <submittedName>
        <fullName evidence="2">Uncharacterized protein</fullName>
    </submittedName>
</protein>
<dbReference type="Proteomes" id="UP000473885">
    <property type="component" value="Unassembled WGS sequence"/>
</dbReference>
<dbReference type="EMBL" id="SXDP01000009">
    <property type="protein sequence ID" value="NEZ47619.1"/>
    <property type="molecule type" value="Genomic_DNA"/>
</dbReference>
<sequence>MQLMILKNSSKLGINNELLTLENLIDKLQEEVKELKDAAEDKNNIDHIAEEAWDSLQMCIEVLDKLESKHNINLKITLNKHHKKIKEREWKAKKMIVFQVFNDYH</sequence>
<evidence type="ECO:0000313" key="2">
    <source>
        <dbReference type="EMBL" id="NEZ47619.1"/>
    </source>
</evidence>
<feature type="coiled-coil region" evidence="1">
    <location>
        <begin position="11"/>
        <end position="45"/>
    </location>
</feature>
<reference evidence="2 3" key="1">
    <citation type="submission" date="2019-04" db="EMBL/GenBank/DDBJ databases">
        <title>Genome sequencing of Clostridium botulinum Groups I-IV and Clostridium butyricum.</title>
        <authorList>
            <person name="Brunt J."/>
            <person name="Van Vliet A.H.M."/>
            <person name="Stringer S.C."/>
            <person name="Carter A.T."/>
            <person name="Peck M.W."/>
        </authorList>
    </citation>
    <scope>NUCLEOTIDE SEQUENCE [LARGE SCALE GENOMIC DNA]</scope>
    <source>
        <strain evidence="2 3">IFR 18/094</strain>
    </source>
</reference>
<dbReference type="SUPFAM" id="SSF101386">
    <property type="entry name" value="all-alpha NTP pyrophosphatases"/>
    <property type="match status" value="1"/>
</dbReference>
<keyword evidence="3" id="KW-1185">Reference proteome</keyword>
<dbReference type="Gene3D" id="1.10.287.1080">
    <property type="entry name" value="MazG-like"/>
    <property type="match status" value="1"/>
</dbReference>
<accession>A0A6M0RDH4</accession>
<proteinExistence type="predicted"/>